<dbReference type="PaxDb" id="667014-Thein_1398"/>
<dbReference type="GO" id="GO:0008781">
    <property type="term" value="F:N-acylneuraminate cytidylyltransferase activity"/>
    <property type="evidence" value="ECO:0007669"/>
    <property type="project" value="TreeGrafter"/>
</dbReference>
<dbReference type="SFLD" id="SFLDG01138">
    <property type="entry name" value="C1.6.2:_Deoxy-d-mannose-octulo"/>
    <property type="match status" value="1"/>
</dbReference>
<dbReference type="GO" id="GO:0046872">
    <property type="term" value="F:metal ion binding"/>
    <property type="evidence" value="ECO:0007669"/>
    <property type="project" value="UniProtKB-KW"/>
</dbReference>
<reference evidence="8 9" key="2">
    <citation type="journal article" date="2012" name="Stand. Genomic Sci.">
        <title>Complete genome sequence of the thermophilic sulfate-reducing ocean bacterium Thermodesulfatator indicus type strain (CIR29812(T)).</title>
        <authorList>
            <person name="Anderson I."/>
            <person name="Saunders E."/>
            <person name="Lapidus A."/>
            <person name="Nolan M."/>
            <person name="Lucas S."/>
            <person name="Tice H."/>
            <person name="Del Rio T.G."/>
            <person name="Cheng J.F."/>
            <person name="Han C."/>
            <person name="Tapia R."/>
            <person name="Goodwin L.A."/>
            <person name="Pitluck S."/>
            <person name="Liolios K."/>
            <person name="Mavromatis K."/>
            <person name="Pagani I."/>
            <person name="Ivanova N."/>
            <person name="Mikhailova N."/>
            <person name="Pati A."/>
            <person name="Chen A."/>
            <person name="Palaniappan K."/>
            <person name="Land M."/>
            <person name="Hauser L."/>
            <person name="Jeffries C.D."/>
            <person name="Chang Y.J."/>
            <person name="Brambilla E.M."/>
            <person name="Rohde M."/>
            <person name="Spring S."/>
            <person name="Goker M."/>
            <person name="Detter J.C."/>
            <person name="Woyke T."/>
            <person name="Bristow J."/>
            <person name="Eisen J.A."/>
            <person name="Markowitz V."/>
            <person name="Hugenholtz P."/>
            <person name="Kyrpides N.C."/>
            <person name="Klenk H.P."/>
        </authorList>
    </citation>
    <scope>NUCLEOTIDE SEQUENCE [LARGE SCALE GENOMIC DNA]</scope>
    <source>
        <strain evidence="9">DSM 15286 / JCM 11887 / CIR29812</strain>
    </source>
</reference>
<dbReference type="GO" id="GO:0019143">
    <property type="term" value="F:3-deoxy-manno-octulosonate-8-phosphatase activity"/>
    <property type="evidence" value="ECO:0007669"/>
    <property type="project" value="UniProtKB-EC"/>
</dbReference>
<dbReference type="OrthoDB" id="9805604at2"/>
<dbReference type="InParanoid" id="F8A9N3"/>
<dbReference type="FunFam" id="3.40.50.1000:FF:000029">
    <property type="entry name" value="3-deoxy-D-manno-octulosonate 8-phosphate phosphatase KdsC"/>
    <property type="match status" value="1"/>
</dbReference>
<comment type="cofactor">
    <cofactor evidence="1 7">
        <name>Mg(2+)</name>
        <dbReference type="ChEBI" id="CHEBI:18420"/>
    </cofactor>
</comment>
<dbReference type="Pfam" id="PF08282">
    <property type="entry name" value="Hydrolase_3"/>
    <property type="match status" value="1"/>
</dbReference>
<dbReference type="SFLD" id="SFLDG01136">
    <property type="entry name" value="C1.6:_Phosphoserine_Phosphatas"/>
    <property type="match status" value="1"/>
</dbReference>
<evidence type="ECO:0000256" key="5">
    <source>
        <dbReference type="ARBA" id="ARBA00022801"/>
    </source>
</evidence>
<dbReference type="NCBIfam" id="TIGR01670">
    <property type="entry name" value="KdsC-phosphatas"/>
    <property type="match status" value="1"/>
</dbReference>
<dbReference type="HOGENOM" id="CLU_106694_0_1_0"/>
<sequence length="185" mass="20444">MISFPPEVLEKAAKIKLLLLDVDGILTDARIIIDESGREIKHFCVRDGMGIKLLQIAGLEVGLLSSRISQPVSHRAQELGIDMIFQGEKDKLSLYEKIKEEKSLSDQNIAFMGDDWVDIPVLAKVGLAVTVPEAWPPVKDYAHYVTQNSGGHGAVREVCDLLLKSQGKWEEVLRCFAPSAPVCSF</sequence>
<dbReference type="RefSeq" id="WP_013908006.1">
    <property type="nucleotide sequence ID" value="NC_015681.1"/>
</dbReference>
<dbReference type="FunCoup" id="F8A9N3">
    <property type="interactions" value="256"/>
</dbReference>
<dbReference type="AlphaFoldDB" id="F8A9N3"/>
<evidence type="ECO:0000256" key="2">
    <source>
        <dbReference type="ARBA" id="ARBA00005893"/>
    </source>
</evidence>
<dbReference type="EC" id="3.1.3.45" evidence="8"/>
<evidence type="ECO:0000313" key="8">
    <source>
        <dbReference type="EMBL" id="AEH45264.1"/>
    </source>
</evidence>
<evidence type="ECO:0000256" key="1">
    <source>
        <dbReference type="ARBA" id="ARBA00001946"/>
    </source>
</evidence>
<keyword evidence="9" id="KW-1185">Reference proteome</keyword>
<protein>
    <submittedName>
        <fullName evidence="8">3-deoxy-D-manno-octulosonate 8-phosphate phosphatase, YrbI family</fullName>
        <ecNumber evidence="8">3.1.3.45</ecNumber>
    </submittedName>
</protein>
<dbReference type="eggNOG" id="COG1778">
    <property type="taxonomic scope" value="Bacteria"/>
</dbReference>
<accession>F8A9N3</accession>
<dbReference type="SUPFAM" id="SSF56784">
    <property type="entry name" value="HAD-like"/>
    <property type="match status" value="1"/>
</dbReference>
<feature type="binding site" evidence="7">
    <location>
        <position position="21"/>
    </location>
    <ligand>
        <name>Mg(2+)</name>
        <dbReference type="ChEBI" id="CHEBI:18420"/>
    </ligand>
</feature>
<dbReference type="KEGG" id="tid:Thein_1398"/>
<comment type="similarity">
    <text evidence="2">Belongs to the KdsC family.</text>
</comment>
<dbReference type="EMBL" id="CP002683">
    <property type="protein sequence ID" value="AEH45264.1"/>
    <property type="molecule type" value="Genomic_DNA"/>
</dbReference>
<dbReference type="PIRSF" id="PIRSF006118">
    <property type="entry name" value="KDO8-P_Ptase"/>
    <property type="match status" value="1"/>
</dbReference>
<keyword evidence="4 7" id="KW-0479">Metal-binding</keyword>
<dbReference type="InterPro" id="IPR036412">
    <property type="entry name" value="HAD-like_sf"/>
</dbReference>
<dbReference type="InterPro" id="IPR023214">
    <property type="entry name" value="HAD_sf"/>
</dbReference>
<dbReference type="CDD" id="cd01630">
    <property type="entry name" value="HAD_KDO-like"/>
    <property type="match status" value="1"/>
</dbReference>
<evidence type="ECO:0000313" key="9">
    <source>
        <dbReference type="Proteomes" id="UP000006793"/>
    </source>
</evidence>
<feature type="binding site" evidence="7">
    <location>
        <position position="114"/>
    </location>
    <ligand>
        <name>Mg(2+)</name>
        <dbReference type="ChEBI" id="CHEBI:18420"/>
    </ligand>
</feature>
<dbReference type="Gene3D" id="3.40.50.1000">
    <property type="entry name" value="HAD superfamily/HAD-like"/>
    <property type="match status" value="1"/>
</dbReference>
<dbReference type="PANTHER" id="PTHR21485:SF3">
    <property type="entry name" value="N-ACYLNEURAMINATE CYTIDYLYLTRANSFERASE"/>
    <property type="match status" value="1"/>
</dbReference>
<feature type="binding site" evidence="7">
    <location>
        <position position="23"/>
    </location>
    <ligand>
        <name>substrate</name>
    </ligand>
</feature>
<comment type="subunit">
    <text evidence="3">Homotetramer.</text>
</comment>
<dbReference type="STRING" id="667014.Thein_1398"/>
<evidence type="ECO:0000256" key="4">
    <source>
        <dbReference type="ARBA" id="ARBA00022723"/>
    </source>
</evidence>
<organism evidence="8 9">
    <name type="scientific">Thermodesulfatator indicus (strain DSM 15286 / JCM 11887 / CIR29812)</name>
    <dbReference type="NCBI Taxonomy" id="667014"/>
    <lineage>
        <taxon>Bacteria</taxon>
        <taxon>Pseudomonadati</taxon>
        <taxon>Thermodesulfobacteriota</taxon>
        <taxon>Thermodesulfobacteria</taxon>
        <taxon>Thermodesulfobacteriales</taxon>
        <taxon>Thermodesulfatatoraceae</taxon>
        <taxon>Thermodesulfatator</taxon>
    </lineage>
</organism>
<evidence type="ECO:0000256" key="7">
    <source>
        <dbReference type="PIRSR" id="PIRSR006118-2"/>
    </source>
</evidence>
<name>F8A9N3_THEID</name>
<dbReference type="InterPro" id="IPR010023">
    <property type="entry name" value="KdsC_fam"/>
</dbReference>
<keyword evidence="6 7" id="KW-0460">Magnesium</keyword>
<keyword evidence="5 8" id="KW-0378">Hydrolase</keyword>
<gene>
    <name evidence="8" type="ordered locus">Thein_1398</name>
</gene>
<evidence type="ECO:0000256" key="6">
    <source>
        <dbReference type="ARBA" id="ARBA00022842"/>
    </source>
</evidence>
<dbReference type="PANTHER" id="PTHR21485">
    <property type="entry name" value="HAD SUPERFAMILY MEMBERS CMAS AND KDSC"/>
    <property type="match status" value="1"/>
</dbReference>
<evidence type="ECO:0000256" key="3">
    <source>
        <dbReference type="ARBA" id="ARBA00011881"/>
    </source>
</evidence>
<reference evidence="9" key="1">
    <citation type="submission" date="2011-04" db="EMBL/GenBank/DDBJ databases">
        <title>The complete genome of Thermodesulfatator indicus DSM 15286.</title>
        <authorList>
            <person name="Lucas S."/>
            <person name="Copeland A."/>
            <person name="Lapidus A."/>
            <person name="Bruce D."/>
            <person name="Goodwin L."/>
            <person name="Pitluck S."/>
            <person name="Peters L."/>
            <person name="Kyrpides N."/>
            <person name="Mavromatis K."/>
            <person name="Pagani I."/>
            <person name="Ivanova N."/>
            <person name="Saunders L."/>
            <person name="Detter J.C."/>
            <person name="Tapia R."/>
            <person name="Han C."/>
            <person name="Land M."/>
            <person name="Hauser L."/>
            <person name="Markowitz V."/>
            <person name="Cheng J.-F."/>
            <person name="Hugenholtz P."/>
            <person name="Woyke T."/>
            <person name="Wu D."/>
            <person name="Spring S."/>
            <person name="Schroeder M."/>
            <person name="Brambilla E."/>
            <person name="Klenk H.-P."/>
            <person name="Eisen J.A."/>
        </authorList>
    </citation>
    <scope>NUCLEOTIDE SEQUENCE [LARGE SCALE GENOMIC DNA]</scope>
    <source>
        <strain evidence="9">DSM 15286 / JCM 11887 / CIR29812</strain>
    </source>
</reference>
<proteinExistence type="inferred from homology"/>
<dbReference type="InterPro" id="IPR050793">
    <property type="entry name" value="CMP-NeuNAc_synthase"/>
</dbReference>
<dbReference type="PATRIC" id="fig|667014.3.peg.1436"/>
<dbReference type="Proteomes" id="UP000006793">
    <property type="component" value="Chromosome"/>
</dbReference>
<dbReference type="SFLD" id="SFLDS00003">
    <property type="entry name" value="Haloacid_Dehalogenase"/>
    <property type="match status" value="1"/>
</dbReference>